<reference evidence="2" key="1">
    <citation type="journal article" date="2020" name="Stud. Mycol.">
        <title>101 Dothideomycetes genomes: a test case for predicting lifestyles and emergence of pathogens.</title>
        <authorList>
            <person name="Haridas S."/>
            <person name="Albert R."/>
            <person name="Binder M."/>
            <person name="Bloem J."/>
            <person name="Labutti K."/>
            <person name="Salamov A."/>
            <person name="Andreopoulos B."/>
            <person name="Baker S."/>
            <person name="Barry K."/>
            <person name="Bills G."/>
            <person name="Bluhm B."/>
            <person name="Cannon C."/>
            <person name="Castanera R."/>
            <person name="Culley D."/>
            <person name="Daum C."/>
            <person name="Ezra D."/>
            <person name="Gonzalez J."/>
            <person name="Henrissat B."/>
            <person name="Kuo A."/>
            <person name="Liang C."/>
            <person name="Lipzen A."/>
            <person name="Lutzoni F."/>
            <person name="Magnuson J."/>
            <person name="Mondo S."/>
            <person name="Nolan M."/>
            <person name="Ohm R."/>
            <person name="Pangilinan J."/>
            <person name="Park H.-J."/>
            <person name="Ramirez L."/>
            <person name="Alfaro M."/>
            <person name="Sun H."/>
            <person name="Tritt A."/>
            <person name="Yoshinaga Y."/>
            <person name="Zwiers L.-H."/>
            <person name="Turgeon B."/>
            <person name="Goodwin S."/>
            <person name="Spatafora J."/>
            <person name="Crous P."/>
            <person name="Grigoriev I."/>
        </authorList>
    </citation>
    <scope>NUCLEOTIDE SEQUENCE</scope>
    <source>
        <strain evidence="2">ATCC 36951</strain>
    </source>
</reference>
<dbReference type="RefSeq" id="XP_033667158.1">
    <property type="nucleotide sequence ID" value="XM_033817069.1"/>
</dbReference>
<dbReference type="GeneID" id="54570341"/>
<evidence type="ECO:0000313" key="2">
    <source>
        <dbReference type="EMBL" id="KAF2166269.1"/>
    </source>
</evidence>
<gene>
    <name evidence="2" type="ORF">M409DRAFT_66740</name>
</gene>
<evidence type="ECO:0000256" key="1">
    <source>
        <dbReference type="SAM" id="MobiDB-lite"/>
    </source>
</evidence>
<dbReference type="Gene3D" id="2.130.10.10">
    <property type="entry name" value="YVTN repeat-like/Quinoprotein amine dehydrogenase"/>
    <property type="match status" value="1"/>
</dbReference>
<protein>
    <submittedName>
        <fullName evidence="2">Uncharacterized protein</fullName>
    </submittedName>
</protein>
<organism evidence="2 3">
    <name type="scientific">Zasmidium cellare ATCC 36951</name>
    <dbReference type="NCBI Taxonomy" id="1080233"/>
    <lineage>
        <taxon>Eukaryota</taxon>
        <taxon>Fungi</taxon>
        <taxon>Dikarya</taxon>
        <taxon>Ascomycota</taxon>
        <taxon>Pezizomycotina</taxon>
        <taxon>Dothideomycetes</taxon>
        <taxon>Dothideomycetidae</taxon>
        <taxon>Mycosphaerellales</taxon>
        <taxon>Mycosphaerellaceae</taxon>
        <taxon>Zasmidium</taxon>
    </lineage>
</organism>
<dbReference type="SUPFAM" id="SSF50978">
    <property type="entry name" value="WD40 repeat-like"/>
    <property type="match status" value="1"/>
</dbReference>
<dbReference type="InterPro" id="IPR036322">
    <property type="entry name" value="WD40_repeat_dom_sf"/>
</dbReference>
<accession>A0A6A6CKM6</accession>
<proteinExistence type="predicted"/>
<sequence length="600" mass="65172">MKQPRVSKRERKLHLSYELPHRIHSSLLYPISAPNGSTLIIYGHDRGLKALWRGGRRRCETPRASAPRTNGTQHTDVILIDDSDDEGHADEPVEDQFEKEEEELDPDCPYPSAIQDLDIRLDRSVLHVAAPPLQTSALTPAILKKVAVVAITSSDGSVRLLQIPLSPPSDEQKGQTLQDVSDSKIVLHPSGGIISDLSAKYLPIDNQPLTAPKRQQEDVEGHLLVAAASRALSIWSISVTADNLFVEDQRPTHKVQLANSLCKISFHPSTRSAQLLVGDRLGAARIYDPYAFRTPQKRPDSSGSATEPNPNLGDPGIWIMTYHTTFALPKDGSLPAALTRRKRLLDAKWVLGGKGILALLEDSQWGVWDVSGTSRPARLVEAFAIDGFLTSPSANEPVEPVRPKRGSSKLAPMTPNTRKSKSEQFYSGDSKSKLSEAVAKGGISVATNHPRSGQSDESVILWHNSDVYTIPSMQSFWQRSTTSGGIGSLYAPGISHVTELDPMHEIISSISLFATKSSSAGIGAMNTQRDLLVSTEYHIIVLQQLRAQTTARSLFQAAERPASRDQQMLDAGALDLAGMDRVLDGMAAGGGPARKVGFAT</sequence>
<feature type="compositionally biased region" description="Acidic residues" evidence="1">
    <location>
        <begin position="83"/>
        <end position="106"/>
    </location>
</feature>
<feature type="region of interest" description="Disordered" evidence="1">
    <location>
        <begin position="394"/>
        <end position="429"/>
    </location>
</feature>
<dbReference type="AlphaFoldDB" id="A0A6A6CKM6"/>
<dbReference type="InterPro" id="IPR015943">
    <property type="entry name" value="WD40/YVTN_repeat-like_dom_sf"/>
</dbReference>
<name>A0A6A6CKM6_ZASCE</name>
<keyword evidence="3" id="KW-1185">Reference proteome</keyword>
<evidence type="ECO:0000313" key="3">
    <source>
        <dbReference type="Proteomes" id="UP000799537"/>
    </source>
</evidence>
<dbReference type="EMBL" id="ML993597">
    <property type="protein sequence ID" value="KAF2166269.1"/>
    <property type="molecule type" value="Genomic_DNA"/>
</dbReference>
<feature type="region of interest" description="Disordered" evidence="1">
    <location>
        <begin position="83"/>
        <end position="108"/>
    </location>
</feature>
<dbReference type="OrthoDB" id="5323870at2759"/>
<dbReference type="Proteomes" id="UP000799537">
    <property type="component" value="Unassembled WGS sequence"/>
</dbReference>